<comment type="caution">
    <text evidence="1">The sequence shown here is derived from an EMBL/GenBank/DDBJ whole genome shotgun (WGS) entry which is preliminary data.</text>
</comment>
<dbReference type="Proteomes" id="UP001215598">
    <property type="component" value="Unassembled WGS sequence"/>
</dbReference>
<evidence type="ECO:0000313" key="2">
    <source>
        <dbReference type="Proteomes" id="UP001215598"/>
    </source>
</evidence>
<accession>A0AAD7NX81</accession>
<dbReference type="EMBL" id="JARKIB010000006">
    <property type="protein sequence ID" value="KAJ7778940.1"/>
    <property type="molecule type" value="Genomic_DNA"/>
</dbReference>
<proteinExistence type="predicted"/>
<sequence>MPTCLLNCPTVVYFKELGRNALESMEEFSLLEEHPDATQGAMVTHRSLGISVQGCRHRRHQAISQDPVQYPLTFRFDGNVERVGGIAVNDFHAESLHPGHRAIYEGSVQYPLTFSFGGNVEQVGGMAFHAEFLHPGHQSIAQDPVQLPLTFSFDGNVERVAASRAEYIAPSQFVGIMTPGASAAVRVWRARNHAVRKTGYCAKSYAAPSQFPHDGAPGIEQNKCQSFPVASRSAAAGW</sequence>
<reference evidence="1" key="1">
    <citation type="submission" date="2023-03" db="EMBL/GenBank/DDBJ databases">
        <title>Massive genome expansion in bonnet fungi (Mycena s.s.) driven by repeated elements and novel gene families across ecological guilds.</title>
        <authorList>
            <consortium name="Lawrence Berkeley National Laboratory"/>
            <person name="Harder C.B."/>
            <person name="Miyauchi S."/>
            <person name="Viragh M."/>
            <person name="Kuo A."/>
            <person name="Thoen E."/>
            <person name="Andreopoulos B."/>
            <person name="Lu D."/>
            <person name="Skrede I."/>
            <person name="Drula E."/>
            <person name="Henrissat B."/>
            <person name="Morin E."/>
            <person name="Kohler A."/>
            <person name="Barry K."/>
            <person name="LaButti K."/>
            <person name="Morin E."/>
            <person name="Salamov A."/>
            <person name="Lipzen A."/>
            <person name="Mereny Z."/>
            <person name="Hegedus B."/>
            <person name="Baldrian P."/>
            <person name="Stursova M."/>
            <person name="Weitz H."/>
            <person name="Taylor A."/>
            <person name="Grigoriev I.V."/>
            <person name="Nagy L.G."/>
            <person name="Martin F."/>
            <person name="Kauserud H."/>
        </authorList>
    </citation>
    <scope>NUCLEOTIDE SEQUENCE</scope>
    <source>
        <strain evidence="1">CBHHK182m</strain>
    </source>
</reference>
<gene>
    <name evidence="1" type="ORF">B0H16DRAFT_1838019</name>
</gene>
<evidence type="ECO:0000313" key="1">
    <source>
        <dbReference type="EMBL" id="KAJ7778940.1"/>
    </source>
</evidence>
<keyword evidence="2" id="KW-1185">Reference proteome</keyword>
<dbReference type="AlphaFoldDB" id="A0AAD7NX81"/>
<protein>
    <submittedName>
        <fullName evidence="1">Uncharacterized protein</fullName>
    </submittedName>
</protein>
<organism evidence="1 2">
    <name type="scientific">Mycena metata</name>
    <dbReference type="NCBI Taxonomy" id="1033252"/>
    <lineage>
        <taxon>Eukaryota</taxon>
        <taxon>Fungi</taxon>
        <taxon>Dikarya</taxon>
        <taxon>Basidiomycota</taxon>
        <taxon>Agaricomycotina</taxon>
        <taxon>Agaricomycetes</taxon>
        <taxon>Agaricomycetidae</taxon>
        <taxon>Agaricales</taxon>
        <taxon>Marasmiineae</taxon>
        <taxon>Mycenaceae</taxon>
        <taxon>Mycena</taxon>
    </lineage>
</organism>
<name>A0AAD7NX81_9AGAR</name>